<dbReference type="Gene3D" id="1.10.300.10">
    <property type="entry name" value="Adenylosuccinate Synthetase, subunit A, domain 2"/>
    <property type="match status" value="1"/>
</dbReference>
<feature type="binding site" evidence="7">
    <location>
        <begin position="47"/>
        <end position="49"/>
    </location>
    <ligand>
        <name>GTP</name>
        <dbReference type="ChEBI" id="CHEBI:37565"/>
    </ligand>
</feature>
<dbReference type="InterPro" id="IPR027417">
    <property type="entry name" value="P-loop_NTPase"/>
</dbReference>
<keyword evidence="9" id="KW-1185">Reference proteome</keyword>
<dbReference type="Gene3D" id="3.90.170.10">
    <property type="entry name" value="Adenylosuccinate Synthetase, subunit A, domain 3"/>
    <property type="match status" value="1"/>
</dbReference>
<sequence length="384" mass="43628">MDQIKAVEMVIDLGFGDSGKGVMVDYLCAQNPERSLVVRFSGGHQVGHTVWFEGKRHIFSHFGSGTFRGVPTYYTAQTTFFPPGMLMERQRLTEYNPVLYLDPQVMVTTPYDIAFNRALEQQNAHGSCGVGFGATVERHDDGVPLFAQDLQYAWVVQQKLNGIADYYQRRVSALEPKIQDAYRTELNGYEDDQYIDVCLEATQWIQVRRFDQCVCDVDRLVFEGSQGVLLDQSHGFFPHVTRSYTTSRNAFSFLEQFQVQAQQITLNYLTRCYQTRHGNGPMSSENNVVLVNNEHEANQHNFYQGAFRCGALDSALLNYALDCDRNYHPWPSVQNRLVISCLDQLPEFDIGKLLGELTVSFDEVMGNVSPYSESLGVIQSPRIK</sequence>
<feature type="binding site" evidence="7">
    <location>
        <position position="47"/>
    </location>
    <ligand>
        <name>Mg(2+)</name>
        <dbReference type="ChEBI" id="CHEBI:18420"/>
    </ligand>
</feature>
<evidence type="ECO:0000256" key="5">
    <source>
        <dbReference type="ARBA" id="ARBA00022842"/>
    </source>
</evidence>
<dbReference type="Proteomes" id="UP000196027">
    <property type="component" value="Chromosome"/>
</dbReference>
<reference evidence="8 9" key="1">
    <citation type="submission" date="2017-05" db="EMBL/GenBank/DDBJ databases">
        <title>Genomic insights into alkan degradation activity of Oleiphilus messinensis.</title>
        <authorList>
            <person name="Kozyavkin S.A."/>
            <person name="Slesarev A.I."/>
            <person name="Golyshin P.N."/>
            <person name="Korzhenkov A."/>
            <person name="Golyshina O.N."/>
            <person name="Toshchakov S.V."/>
        </authorList>
    </citation>
    <scope>NUCLEOTIDE SEQUENCE [LARGE SCALE GENOMIC DNA]</scope>
    <source>
        <strain evidence="8 9">ME102</strain>
    </source>
</reference>
<dbReference type="Pfam" id="PF00709">
    <property type="entry name" value="Adenylsucc_synt"/>
    <property type="match status" value="1"/>
</dbReference>
<comment type="similarity">
    <text evidence="7">Belongs to the adenylosuccinate synthetase family.</text>
</comment>
<comment type="subcellular location">
    <subcellularLocation>
        <location evidence="7">Cytoplasm</location>
    </subcellularLocation>
</comment>
<keyword evidence="6 7" id="KW-0342">GTP-binding</keyword>
<dbReference type="PANTHER" id="PTHR11846">
    <property type="entry name" value="ADENYLOSUCCINATE SYNTHETASE"/>
    <property type="match status" value="1"/>
</dbReference>
<dbReference type="PANTHER" id="PTHR11846:SF0">
    <property type="entry name" value="ADENYLOSUCCINATE SYNTHETASE"/>
    <property type="match status" value="1"/>
</dbReference>
<feature type="binding site" description="in other chain" evidence="7">
    <location>
        <position position="241"/>
    </location>
    <ligand>
        <name>IMP</name>
        <dbReference type="ChEBI" id="CHEBI:58053"/>
        <note>ligand shared between dimeric partners</note>
    </ligand>
</feature>
<comment type="function">
    <text evidence="7">Plays an important role in the de novo pathway of purine nucleotide biosynthesis. Catalyzes the first committed step in the biosynthesis of AMP from IMP.</text>
</comment>
<comment type="subunit">
    <text evidence="7">Homodimer.</text>
</comment>
<keyword evidence="1 7" id="KW-0436">Ligase</keyword>
<dbReference type="GO" id="GO:0046040">
    <property type="term" value="P:IMP metabolic process"/>
    <property type="evidence" value="ECO:0007669"/>
    <property type="project" value="TreeGrafter"/>
</dbReference>
<dbReference type="EMBL" id="CP021425">
    <property type="protein sequence ID" value="ARU59531.1"/>
    <property type="molecule type" value="Genomic_DNA"/>
</dbReference>
<dbReference type="EC" id="6.3.4.4" evidence="7"/>
<evidence type="ECO:0000256" key="3">
    <source>
        <dbReference type="ARBA" id="ARBA00022741"/>
    </source>
</evidence>
<name>A0A1Y0IGB2_9GAMM</name>
<evidence type="ECO:0000256" key="7">
    <source>
        <dbReference type="HAMAP-Rule" id="MF_00011"/>
    </source>
</evidence>
<feature type="active site" description="Proton acceptor" evidence="7">
    <location>
        <position position="17"/>
    </location>
</feature>
<comment type="cofactor">
    <cofactor evidence="7">
        <name>Mg(2+)</name>
        <dbReference type="ChEBI" id="CHEBI:18420"/>
    </cofactor>
    <text evidence="7">Binds 1 Mg(2+) ion per subunit.</text>
</comment>
<dbReference type="InterPro" id="IPR001114">
    <property type="entry name" value="Adenylosuccinate_synthetase"/>
</dbReference>
<dbReference type="GO" id="GO:0000287">
    <property type="term" value="F:magnesium ion binding"/>
    <property type="evidence" value="ECO:0007669"/>
    <property type="project" value="UniProtKB-UniRule"/>
</dbReference>
<dbReference type="GO" id="GO:0004019">
    <property type="term" value="F:adenylosuccinate synthase activity"/>
    <property type="evidence" value="ECO:0007669"/>
    <property type="project" value="UniProtKB-UniRule"/>
</dbReference>
<feature type="binding site" evidence="7">
    <location>
        <begin position="341"/>
        <end position="343"/>
    </location>
    <ligand>
        <name>GTP</name>
        <dbReference type="ChEBI" id="CHEBI:37565"/>
    </ligand>
</feature>
<dbReference type="SMART" id="SM00788">
    <property type="entry name" value="Adenylsucc_synt"/>
    <property type="match status" value="1"/>
</dbReference>
<comment type="pathway">
    <text evidence="7">Purine metabolism; AMP biosynthesis via de novo pathway; AMP from IMP: step 1/2.</text>
</comment>
<evidence type="ECO:0000313" key="9">
    <source>
        <dbReference type="Proteomes" id="UP000196027"/>
    </source>
</evidence>
<dbReference type="UniPathway" id="UPA00075">
    <property type="reaction ID" value="UER00335"/>
</dbReference>
<keyword evidence="3 7" id="KW-0547">Nucleotide-binding</keyword>
<dbReference type="InterPro" id="IPR042110">
    <property type="entry name" value="Adenylosuccinate_synth_dom2"/>
</dbReference>
<keyword evidence="2 7" id="KW-0479">Metal-binding</keyword>
<gene>
    <name evidence="7" type="primary">purA</name>
    <name evidence="8" type="ORF">OLMES_5551</name>
</gene>
<dbReference type="HAMAP" id="MF_00011">
    <property type="entry name" value="Adenylosucc_synth"/>
    <property type="match status" value="1"/>
</dbReference>
<feature type="active site" description="Proton donor" evidence="7">
    <location>
        <position position="48"/>
    </location>
</feature>
<protein>
    <recommendedName>
        <fullName evidence="7">Adenylosuccinate synthetase</fullName>
        <shortName evidence="7">AMPSase</shortName>
        <shortName evidence="7">AdSS</shortName>
        <ecNumber evidence="7">6.3.4.4</ecNumber>
    </recommendedName>
    <alternativeName>
        <fullName evidence="7">IMP--aspartate ligase</fullName>
    </alternativeName>
</protein>
<evidence type="ECO:0000313" key="8">
    <source>
        <dbReference type="EMBL" id="ARU59531.1"/>
    </source>
</evidence>
<dbReference type="GO" id="GO:0005525">
    <property type="term" value="F:GTP binding"/>
    <property type="evidence" value="ECO:0007669"/>
    <property type="project" value="UniProtKB-UniRule"/>
</dbReference>
<dbReference type="InterPro" id="IPR042109">
    <property type="entry name" value="Adenylosuccinate_synth_dom1"/>
</dbReference>
<comment type="caution">
    <text evidence="7">Lacks conserved residue(s) required for the propagation of feature annotation.</text>
</comment>
<keyword evidence="4 7" id="KW-0658">Purine biosynthesis</keyword>
<comment type="catalytic activity">
    <reaction evidence="7">
        <text>IMP + L-aspartate + GTP = N(6)-(1,2-dicarboxyethyl)-AMP + GDP + phosphate + 2 H(+)</text>
        <dbReference type="Rhea" id="RHEA:15753"/>
        <dbReference type="ChEBI" id="CHEBI:15378"/>
        <dbReference type="ChEBI" id="CHEBI:29991"/>
        <dbReference type="ChEBI" id="CHEBI:37565"/>
        <dbReference type="ChEBI" id="CHEBI:43474"/>
        <dbReference type="ChEBI" id="CHEBI:57567"/>
        <dbReference type="ChEBI" id="CHEBI:58053"/>
        <dbReference type="ChEBI" id="CHEBI:58189"/>
        <dbReference type="EC" id="6.3.4.4"/>
    </reaction>
</comment>
<dbReference type="Gene3D" id="3.40.440.10">
    <property type="entry name" value="Adenylosuccinate Synthetase, subunit A, domain 1"/>
    <property type="match status" value="1"/>
</dbReference>
<evidence type="ECO:0000256" key="6">
    <source>
        <dbReference type="ARBA" id="ARBA00023134"/>
    </source>
</evidence>
<dbReference type="GO" id="GO:0044208">
    <property type="term" value="P:'de novo' AMP biosynthetic process"/>
    <property type="evidence" value="ECO:0007669"/>
    <property type="project" value="UniProtKB-UniRule"/>
</dbReference>
<dbReference type="AlphaFoldDB" id="A0A1Y0IGB2"/>
<dbReference type="GO" id="GO:0005737">
    <property type="term" value="C:cytoplasm"/>
    <property type="evidence" value="ECO:0007669"/>
    <property type="project" value="UniProtKB-SubCell"/>
</dbReference>
<dbReference type="InterPro" id="IPR042111">
    <property type="entry name" value="Adenylosuccinate_synth_dom3"/>
</dbReference>
<organism evidence="8 9">
    <name type="scientific">Oleiphilus messinensis</name>
    <dbReference type="NCBI Taxonomy" id="141451"/>
    <lineage>
        <taxon>Bacteria</taxon>
        <taxon>Pseudomonadati</taxon>
        <taxon>Pseudomonadota</taxon>
        <taxon>Gammaproteobacteria</taxon>
        <taxon>Oceanospirillales</taxon>
        <taxon>Oleiphilaceae</taxon>
        <taxon>Oleiphilus</taxon>
    </lineage>
</organism>
<evidence type="ECO:0000256" key="1">
    <source>
        <dbReference type="ARBA" id="ARBA00022598"/>
    </source>
</evidence>
<evidence type="ECO:0000256" key="4">
    <source>
        <dbReference type="ARBA" id="ARBA00022755"/>
    </source>
</evidence>
<dbReference type="KEGG" id="ome:OLMES_5551"/>
<proteinExistence type="inferred from homology"/>
<accession>A0A1Y0IGB2</accession>
<evidence type="ECO:0000256" key="2">
    <source>
        <dbReference type="ARBA" id="ARBA00022723"/>
    </source>
</evidence>
<dbReference type="SUPFAM" id="SSF52540">
    <property type="entry name" value="P-loop containing nucleoside triphosphate hydrolases"/>
    <property type="match status" value="1"/>
</dbReference>
<feature type="binding site" description="in other chain" evidence="7">
    <location>
        <position position="226"/>
    </location>
    <ligand>
        <name>IMP</name>
        <dbReference type="ChEBI" id="CHEBI:58053"/>
        <note>ligand shared between dimeric partners</note>
    </ligand>
</feature>
<feature type="binding site" evidence="7">
    <location>
        <position position="17"/>
    </location>
    <ligand>
        <name>Mg(2+)</name>
        <dbReference type="ChEBI" id="CHEBI:18420"/>
    </ligand>
</feature>
<keyword evidence="7" id="KW-0963">Cytoplasm</keyword>
<keyword evidence="5 7" id="KW-0460">Magnesium</keyword>